<dbReference type="AlphaFoldDB" id="A0A9W9IQ04"/>
<feature type="compositionally biased region" description="Low complexity" evidence="1">
    <location>
        <begin position="82"/>
        <end position="95"/>
    </location>
</feature>
<feature type="compositionally biased region" description="Polar residues" evidence="1">
    <location>
        <begin position="105"/>
        <end position="116"/>
    </location>
</feature>
<evidence type="ECO:0000313" key="3">
    <source>
        <dbReference type="Proteomes" id="UP001146351"/>
    </source>
</evidence>
<comment type="caution">
    <text evidence="2">The sequence shown here is derived from an EMBL/GenBank/DDBJ whole genome shotgun (WGS) entry which is preliminary data.</text>
</comment>
<dbReference type="OrthoDB" id="4590138at2759"/>
<keyword evidence="3" id="KW-1185">Reference proteome</keyword>
<evidence type="ECO:0000256" key="1">
    <source>
        <dbReference type="SAM" id="MobiDB-lite"/>
    </source>
</evidence>
<evidence type="ECO:0008006" key="4">
    <source>
        <dbReference type="Google" id="ProtNLM"/>
    </source>
</evidence>
<evidence type="ECO:0000313" key="2">
    <source>
        <dbReference type="EMBL" id="KAJ5179686.1"/>
    </source>
</evidence>
<protein>
    <recommendedName>
        <fullName evidence="4">Fungal specific transcription factor</fullName>
    </recommendedName>
</protein>
<dbReference type="Proteomes" id="UP001146351">
    <property type="component" value="Unassembled WGS sequence"/>
</dbReference>
<dbReference type="EMBL" id="JAPQKO010000002">
    <property type="protein sequence ID" value="KAJ5179686.1"/>
    <property type="molecule type" value="Genomic_DNA"/>
</dbReference>
<accession>A0A9W9IQ04</accession>
<name>A0A9W9IQ04_9EURO</name>
<feature type="region of interest" description="Disordered" evidence="1">
    <location>
        <begin position="72"/>
        <end position="117"/>
    </location>
</feature>
<sequence>MQLSRTAYRAALLHLSVNPVLSRASISTGSLHPLSQLPQTSSSRLYSVLFPQCAPQRNIEQLRHAHTMSNIQPVGSTKTESNEAQSQEQSTTQSAEQEHLYLPPSESSGADASQQAPLRLDLSEEGSAVKLDHLGPMVVNVDGSLARIGNWEQMTEIERKNTLRILGKRNKQRLEALRAAKDEKTD</sequence>
<reference evidence="2" key="1">
    <citation type="submission" date="2022-11" db="EMBL/GenBank/DDBJ databases">
        <authorList>
            <person name="Petersen C."/>
        </authorList>
    </citation>
    <scope>NUCLEOTIDE SEQUENCE</scope>
    <source>
        <strain evidence="2">IBT 21917</strain>
    </source>
</reference>
<reference evidence="2" key="2">
    <citation type="journal article" date="2023" name="IMA Fungus">
        <title>Comparative genomic study of the Penicillium genus elucidates a diverse pangenome and 15 lateral gene transfer events.</title>
        <authorList>
            <person name="Petersen C."/>
            <person name="Sorensen T."/>
            <person name="Nielsen M.R."/>
            <person name="Sondergaard T.E."/>
            <person name="Sorensen J.L."/>
            <person name="Fitzpatrick D.A."/>
            <person name="Frisvad J.C."/>
            <person name="Nielsen K.L."/>
        </authorList>
    </citation>
    <scope>NUCLEOTIDE SEQUENCE</scope>
    <source>
        <strain evidence="2">IBT 21917</strain>
    </source>
</reference>
<dbReference type="PANTHER" id="PTHR39474:SF1">
    <property type="entry name" value="FUNGAL SPECIFIC TRANSCRIPTION FACTOR"/>
    <property type="match status" value="1"/>
</dbReference>
<dbReference type="PANTHER" id="PTHR39474">
    <property type="entry name" value="UNNAMED PRODUCT"/>
    <property type="match status" value="1"/>
</dbReference>
<proteinExistence type="predicted"/>
<gene>
    <name evidence="2" type="ORF">N7492_002896</name>
</gene>
<organism evidence="2 3">
    <name type="scientific">Penicillium capsulatum</name>
    <dbReference type="NCBI Taxonomy" id="69766"/>
    <lineage>
        <taxon>Eukaryota</taxon>
        <taxon>Fungi</taxon>
        <taxon>Dikarya</taxon>
        <taxon>Ascomycota</taxon>
        <taxon>Pezizomycotina</taxon>
        <taxon>Eurotiomycetes</taxon>
        <taxon>Eurotiomycetidae</taxon>
        <taxon>Eurotiales</taxon>
        <taxon>Aspergillaceae</taxon>
        <taxon>Penicillium</taxon>
    </lineage>
</organism>